<comment type="caution">
    <text evidence="2">The sequence shown here is derived from an EMBL/GenBank/DDBJ whole genome shotgun (WGS) entry which is preliminary data.</text>
</comment>
<name>A0A420ERC8_9SPHN</name>
<protein>
    <submittedName>
        <fullName evidence="2">HdeD family acid-resistance protein</fullName>
    </submittedName>
</protein>
<evidence type="ECO:0000256" key="1">
    <source>
        <dbReference type="SAM" id="Phobius"/>
    </source>
</evidence>
<dbReference type="AlphaFoldDB" id="A0A420ERC8"/>
<dbReference type="InterPro" id="IPR005325">
    <property type="entry name" value="DUF308_memb"/>
</dbReference>
<evidence type="ECO:0000313" key="2">
    <source>
        <dbReference type="EMBL" id="RKF23221.1"/>
    </source>
</evidence>
<dbReference type="GO" id="GO:0005886">
    <property type="term" value="C:plasma membrane"/>
    <property type="evidence" value="ECO:0007669"/>
    <property type="project" value="TreeGrafter"/>
</dbReference>
<proteinExistence type="predicted"/>
<dbReference type="EMBL" id="RAPF01000001">
    <property type="protein sequence ID" value="RKF23221.1"/>
    <property type="molecule type" value="Genomic_DNA"/>
</dbReference>
<dbReference type="Proteomes" id="UP000284395">
    <property type="component" value="Unassembled WGS sequence"/>
</dbReference>
<reference evidence="2 3" key="1">
    <citation type="submission" date="2018-09" db="EMBL/GenBank/DDBJ databases">
        <title>Altererythrobacter spongiae sp. nov., isolated from a marine sponge.</title>
        <authorList>
            <person name="Zhuang L."/>
            <person name="Luo L."/>
        </authorList>
    </citation>
    <scope>NUCLEOTIDE SEQUENCE [LARGE SCALE GENOMIC DNA]</scope>
    <source>
        <strain evidence="2 3">HN-Y73</strain>
    </source>
</reference>
<dbReference type="PANTHER" id="PTHR34989:SF1">
    <property type="entry name" value="PROTEIN HDED"/>
    <property type="match status" value="1"/>
</dbReference>
<dbReference type="InterPro" id="IPR052712">
    <property type="entry name" value="Acid_resist_chaperone_HdeD"/>
</dbReference>
<dbReference type="Pfam" id="PF03729">
    <property type="entry name" value="DUF308"/>
    <property type="match status" value="2"/>
</dbReference>
<feature type="transmembrane region" description="Helical" evidence="1">
    <location>
        <begin position="64"/>
        <end position="85"/>
    </location>
</feature>
<accession>A0A420ERC8</accession>
<keyword evidence="1" id="KW-1133">Transmembrane helix</keyword>
<feature type="transmembrane region" description="Helical" evidence="1">
    <location>
        <begin position="159"/>
        <end position="180"/>
    </location>
</feature>
<evidence type="ECO:0000313" key="3">
    <source>
        <dbReference type="Proteomes" id="UP000284395"/>
    </source>
</evidence>
<feature type="transmembrane region" description="Helical" evidence="1">
    <location>
        <begin position="186"/>
        <end position="210"/>
    </location>
</feature>
<keyword evidence="1" id="KW-0812">Transmembrane</keyword>
<dbReference type="OrthoDB" id="193343at2"/>
<dbReference type="PANTHER" id="PTHR34989">
    <property type="entry name" value="PROTEIN HDED"/>
    <property type="match status" value="1"/>
</dbReference>
<feature type="transmembrane region" description="Helical" evidence="1">
    <location>
        <begin position="123"/>
        <end position="147"/>
    </location>
</feature>
<dbReference type="RefSeq" id="WP_120323125.1">
    <property type="nucleotide sequence ID" value="NZ_RAPF01000001.1"/>
</dbReference>
<feature type="transmembrane region" description="Helical" evidence="1">
    <location>
        <begin position="97"/>
        <end position="117"/>
    </location>
</feature>
<keyword evidence="1" id="KW-0472">Membrane</keyword>
<gene>
    <name evidence="2" type="ORF">D6851_01705</name>
</gene>
<organism evidence="2 3">
    <name type="scientific">Altericroceibacterium spongiae</name>
    <dbReference type="NCBI Taxonomy" id="2320269"/>
    <lineage>
        <taxon>Bacteria</taxon>
        <taxon>Pseudomonadati</taxon>
        <taxon>Pseudomonadota</taxon>
        <taxon>Alphaproteobacteria</taxon>
        <taxon>Sphingomonadales</taxon>
        <taxon>Erythrobacteraceae</taxon>
        <taxon>Altericroceibacterium</taxon>
    </lineage>
</organism>
<keyword evidence="3" id="KW-1185">Reference proteome</keyword>
<feature type="transmembrane region" description="Helical" evidence="1">
    <location>
        <begin position="39"/>
        <end position="58"/>
    </location>
</feature>
<sequence length="220" mass="23745">MSDIPSSDPLRPKTGPDDKPPYGESFFVGGFLGLSGHNWSWIAVRGVFALLLGIAALFAPGFTLFAFALVFAAFSFVDGIAMLITGFRRPNTHSGRWWALILSGLAGVAVGVLFIVWPLATTFAYALLTVMLIIGWALLTGVLEIAASMQLRKEVKGEWLMALSGVFSVLLGLALLWLVFANPAITILSVAWLIALYAFMSGITLLVLAFKLRKHANSNQ</sequence>